<keyword evidence="3" id="KW-1185">Reference proteome</keyword>
<feature type="region of interest" description="Disordered" evidence="1">
    <location>
        <begin position="1"/>
        <end position="33"/>
    </location>
</feature>
<protein>
    <submittedName>
        <fullName evidence="2">Uncharacterized protein</fullName>
    </submittedName>
</protein>
<dbReference type="Proteomes" id="UP001358614">
    <property type="component" value="Chromosome 1"/>
</dbReference>
<proteinExistence type="predicted"/>
<evidence type="ECO:0000256" key="1">
    <source>
        <dbReference type="SAM" id="MobiDB-lite"/>
    </source>
</evidence>
<dbReference type="EMBL" id="CP144089">
    <property type="protein sequence ID" value="WWD03724.1"/>
    <property type="molecule type" value="Genomic_DNA"/>
</dbReference>
<feature type="compositionally biased region" description="Polar residues" evidence="1">
    <location>
        <begin position="1"/>
        <end position="10"/>
    </location>
</feature>
<reference evidence="2 3" key="1">
    <citation type="submission" date="2024-01" db="EMBL/GenBank/DDBJ databases">
        <title>Comparative genomics of Cryptococcus and Kwoniella reveals pathogenesis evolution and contrasting modes of karyotype evolution via chromosome fusion or intercentromeric recombination.</title>
        <authorList>
            <person name="Coelho M.A."/>
            <person name="David-Palma M."/>
            <person name="Shea T."/>
            <person name="Bowers K."/>
            <person name="McGinley-Smith S."/>
            <person name="Mohammad A.W."/>
            <person name="Gnirke A."/>
            <person name="Yurkov A.M."/>
            <person name="Nowrousian M."/>
            <person name="Sun S."/>
            <person name="Cuomo C.A."/>
            <person name="Heitman J."/>
        </authorList>
    </citation>
    <scope>NUCLEOTIDE SEQUENCE [LARGE SCALE GENOMIC DNA]</scope>
    <source>
        <strain evidence="2 3">PYCC6329</strain>
    </source>
</reference>
<sequence length="126" mass="14135">MSSSTSQVTRKLTEADLRYADPTTYSPPPSNWRLLNRQAKPQYYESWKTSLEKVSFEGELGGIEPSRIPYMAPVHAGELPVSLGIKPGFAQRPDIEKWTLDDIVDYTNTAKGRIGGLRDEKSWCGT</sequence>
<dbReference type="GeneID" id="91100584"/>
<name>A0AAX4KCP0_9TREE</name>
<gene>
    <name evidence="2" type="ORF">V865_001780</name>
</gene>
<dbReference type="AlphaFoldDB" id="A0AAX4KCP0"/>
<evidence type="ECO:0000313" key="2">
    <source>
        <dbReference type="EMBL" id="WWD03724.1"/>
    </source>
</evidence>
<evidence type="ECO:0000313" key="3">
    <source>
        <dbReference type="Proteomes" id="UP001358614"/>
    </source>
</evidence>
<dbReference type="RefSeq" id="XP_066081691.1">
    <property type="nucleotide sequence ID" value="XM_066225594.1"/>
</dbReference>
<dbReference type="KEGG" id="ker:91100584"/>
<organism evidence="2 3">
    <name type="scientific">Kwoniella europaea PYCC6329</name>
    <dbReference type="NCBI Taxonomy" id="1423913"/>
    <lineage>
        <taxon>Eukaryota</taxon>
        <taxon>Fungi</taxon>
        <taxon>Dikarya</taxon>
        <taxon>Basidiomycota</taxon>
        <taxon>Agaricomycotina</taxon>
        <taxon>Tremellomycetes</taxon>
        <taxon>Tremellales</taxon>
        <taxon>Cryptococcaceae</taxon>
        <taxon>Kwoniella</taxon>
    </lineage>
</organism>
<accession>A0AAX4KCP0</accession>